<dbReference type="PANTHER" id="PTHR43501:SF1">
    <property type="entry name" value="CYTOSOL NON-SPECIFIC DIPEPTIDASE"/>
    <property type="match status" value="1"/>
</dbReference>
<dbReference type="Gene3D" id="3.40.630.10">
    <property type="entry name" value="Zn peptidases"/>
    <property type="match status" value="1"/>
</dbReference>
<keyword evidence="1" id="KW-0732">Signal</keyword>
<dbReference type="GO" id="GO:0070573">
    <property type="term" value="F:metallodipeptidase activity"/>
    <property type="evidence" value="ECO:0007669"/>
    <property type="project" value="TreeGrafter"/>
</dbReference>
<protein>
    <submittedName>
        <fullName evidence="2">Uncharacterized protein</fullName>
    </submittedName>
</protein>
<accession>A0A845QHT3</accession>
<comment type="caution">
    <text evidence="2">The sequence shown here is derived from an EMBL/GenBank/DDBJ whole genome shotgun (WGS) entry which is preliminary data.</text>
</comment>
<dbReference type="SUPFAM" id="SSF53187">
    <property type="entry name" value="Zn-dependent exopeptidases"/>
    <property type="match status" value="1"/>
</dbReference>
<feature type="chain" id="PRO_5032624345" evidence="1">
    <location>
        <begin position="26"/>
        <end position="471"/>
    </location>
</feature>
<dbReference type="AlphaFoldDB" id="A0A845QHT3"/>
<proteinExistence type="predicted"/>
<evidence type="ECO:0000256" key="1">
    <source>
        <dbReference type="SAM" id="SignalP"/>
    </source>
</evidence>
<dbReference type="InterPro" id="IPR001160">
    <property type="entry name" value="Peptidase_M20C"/>
</dbReference>
<gene>
    <name evidence="2" type="ORF">D0435_05250</name>
</gene>
<dbReference type="EMBL" id="QXWK01000009">
    <property type="protein sequence ID" value="NBH61056.1"/>
    <property type="molecule type" value="Genomic_DNA"/>
</dbReference>
<dbReference type="Proteomes" id="UP000446866">
    <property type="component" value="Unassembled WGS sequence"/>
</dbReference>
<name>A0A845QHT3_9FIRM</name>
<keyword evidence="3" id="KW-1185">Reference proteome</keyword>
<feature type="signal peptide" evidence="1">
    <location>
        <begin position="1"/>
        <end position="25"/>
    </location>
</feature>
<dbReference type="RefSeq" id="WP_160201341.1">
    <property type="nucleotide sequence ID" value="NZ_QXWK01000009.1"/>
</dbReference>
<evidence type="ECO:0000313" key="2">
    <source>
        <dbReference type="EMBL" id="NBH61056.1"/>
    </source>
</evidence>
<dbReference type="GO" id="GO:0005829">
    <property type="term" value="C:cytosol"/>
    <property type="evidence" value="ECO:0007669"/>
    <property type="project" value="TreeGrafter"/>
</dbReference>
<reference evidence="2 3" key="1">
    <citation type="submission" date="2018-08" db="EMBL/GenBank/DDBJ databases">
        <title>Murine metabolic-syndrome-specific gut microbial biobank.</title>
        <authorList>
            <person name="Liu C."/>
        </authorList>
    </citation>
    <scope>NUCLEOTIDE SEQUENCE [LARGE SCALE GENOMIC DNA]</scope>
    <source>
        <strain evidence="2 3">28</strain>
    </source>
</reference>
<dbReference type="PANTHER" id="PTHR43501">
    <property type="entry name" value="CYTOSOL NON-SPECIFIC DIPEPTIDASE"/>
    <property type="match status" value="1"/>
</dbReference>
<organism evidence="2 3">
    <name type="scientific">Anaerotruncus colihominis</name>
    <dbReference type="NCBI Taxonomy" id="169435"/>
    <lineage>
        <taxon>Bacteria</taxon>
        <taxon>Bacillati</taxon>
        <taxon>Bacillota</taxon>
        <taxon>Clostridia</taxon>
        <taxon>Eubacteriales</taxon>
        <taxon>Oscillospiraceae</taxon>
        <taxon>Anaerotruncus</taxon>
    </lineage>
</organism>
<dbReference type="PROSITE" id="PS51257">
    <property type="entry name" value="PROKAR_LIPOPROTEIN"/>
    <property type="match status" value="1"/>
</dbReference>
<dbReference type="GO" id="GO:0006508">
    <property type="term" value="P:proteolysis"/>
    <property type="evidence" value="ECO:0007669"/>
    <property type="project" value="InterPro"/>
</dbReference>
<evidence type="ECO:0000313" key="3">
    <source>
        <dbReference type="Proteomes" id="UP000446866"/>
    </source>
</evidence>
<sequence>MKKLVPFILLLSLIGTSLFSLSGCAEEEEDLSVKIQEKIVAYRTDLEDSAATLTSDEAIRDYLLSWAKQKGINCTTDSSQNVIMSVKSSKEYKEANPTVILCSYDAKQFEDCIIPMACALYLAKNNENTGKLRIIFTNDSGHSYDGIKALSKNYFTDNTSVFCLNYSDRNMWSTNTGGRSTYCFTTKVSYTEPSNDKAYRIKIGGLPGGIPSSRISSYPNAIKELGNLLAYFKTNALIYELSKVSGGSNANTYPKSVSATIVIDEDDTDKFEARMETAIENFNDDYLEDYPEATYTYEEVDLPKRVMTEESLNDTISLLYTLIDGVYYKDEDDNLISISSIGSMKEKDGVYTISATANSLSESVLSEIDNQYQIICGLANANYKKVSSQDGWQSDADSDFARAIIKAFRDYANAQMEFKDCVPSTNTSYVYEKNKNCNIINISFNEDKLERYTGTILTFLLNQPHTEESES</sequence>